<keyword evidence="5 7" id="KW-0676">Redox-active center</keyword>
<dbReference type="GO" id="GO:0005777">
    <property type="term" value="C:peroxisome"/>
    <property type="evidence" value="ECO:0007669"/>
    <property type="project" value="TreeGrafter"/>
</dbReference>
<evidence type="ECO:0000256" key="1">
    <source>
        <dbReference type="ARBA" id="ARBA00010505"/>
    </source>
</evidence>
<organism evidence="9 10">
    <name type="scientific">Ascobolus immersus RN42</name>
    <dbReference type="NCBI Taxonomy" id="1160509"/>
    <lineage>
        <taxon>Eukaryota</taxon>
        <taxon>Fungi</taxon>
        <taxon>Dikarya</taxon>
        <taxon>Ascomycota</taxon>
        <taxon>Pezizomycotina</taxon>
        <taxon>Pezizomycetes</taxon>
        <taxon>Pezizales</taxon>
        <taxon>Ascobolaceae</taxon>
        <taxon>Ascobolus</taxon>
    </lineage>
</organism>
<evidence type="ECO:0000256" key="5">
    <source>
        <dbReference type="ARBA" id="ARBA00023284"/>
    </source>
</evidence>
<dbReference type="GO" id="GO:0005829">
    <property type="term" value="C:cytosol"/>
    <property type="evidence" value="ECO:0007669"/>
    <property type="project" value="TreeGrafter"/>
</dbReference>
<dbReference type="STRING" id="1160509.A0A3N4INA6"/>
<dbReference type="InterPro" id="IPR036249">
    <property type="entry name" value="Thioredoxin-like_sf"/>
</dbReference>
<protein>
    <submittedName>
        <fullName evidence="9">Redoxin-domain-containing protein</fullName>
    </submittedName>
</protein>
<dbReference type="InterPro" id="IPR037944">
    <property type="entry name" value="PRX5-like"/>
</dbReference>
<dbReference type="Pfam" id="PF08534">
    <property type="entry name" value="Redoxin"/>
    <property type="match status" value="1"/>
</dbReference>
<dbReference type="InterPro" id="IPR013740">
    <property type="entry name" value="Redoxin"/>
</dbReference>
<sequence>MSRSIARVLTKRIGAAPPSRTLSSTLYKQASIPLFSTRSQLQTITPALLNTPRINTLTQRHFSSSSNRMTLSVGSEVPNTKSLWEEKPENVVELPTSGKYILVGVPGAFTPPCSDHVPGYLSNYEAFAAKGYKDIYVVCVNDIFVVNAWKKQLSEANPDHKVHFLSDRSGDFINATGLSFDAAGLLGNVRSRRFAAIVEDGKVKDLKVEVNPPDIEGTKAENLLKGL</sequence>
<dbReference type="PANTHER" id="PTHR10430">
    <property type="entry name" value="PEROXIREDOXIN"/>
    <property type="match status" value="1"/>
</dbReference>
<dbReference type="GO" id="GO:0005739">
    <property type="term" value="C:mitochondrion"/>
    <property type="evidence" value="ECO:0007669"/>
    <property type="project" value="TreeGrafter"/>
</dbReference>
<evidence type="ECO:0000313" key="10">
    <source>
        <dbReference type="Proteomes" id="UP000275078"/>
    </source>
</evidence>
<evidence type="ECO:0000256" key="2">
    <source>
        <dbReference type="ARBA" id="ARBA00022559"/>
    </source>
</evidence>
<dbReference type="PANTHER" id="PTHR10430:SF39">
    <property type="entry name" value="PEROXISOMAL MEMBRANE ASSOCIATED PROTEIN 20"/>
    <property type="match status" value="1"/>
</dbReference>
<accession>A0A3N4INA6</accession>
<gene>
    <name evidence="9" type="ORF">BJ508DRAFT_411382</name>
</gene>
<reference evidence="9 10" key="1">
    <citation type="journal article" date="2018" name="Nat. Ecol. Evol.">
        <title>Pezizomycetes genomes reveal the molecular basis of ectomycorrhizal truffle lifestyle.</title>
        <authorList>
            <person name="Murat C."/>
            <person name="Payen T."/>
            <person name="Noel B."/>
            <person name="Kuo A."/>
            <person name="Morin E."/>
            <person name="Chen J."/>
            <person name="Kohler A."/>
            <person name="Krizsan K."/>
            <person name="Balestrini R."/>
            <person name="Da Silva C."/>
            <person name="Montanini B."/>
            <person name="Hainaut M."/>
            <person name="Levati E."/>
            <person name="Barry K.W."/>
            <person name="Belfiori B."/>
            <person name="Cichocki N."/>
            <person name="Clum A."/>
            <person name="Dockter R.B."/>
            <person name="Fauchery L."/>
            <person name="Guy J."/>
            <person name="Iotti M."/>
            <person name="Le Tacon F."/>
            <person name="Lindquist E.A."/>
            <person name="Lipzen A."/>
            <person name="Malagnac F."/>
            <person name="Mello A."/>
            <person name="Molinier V."/>
            <person name="Miyauchi S."/>
            <person name="Poulain J."/>
            <person name="Riccioni C."/>
            <person name="Rubini A."/>
            <person name="Sitrit Y."/>
            <person name="Splivallo R."/>
            <person name="Traeger S."/>
            <person name="Wang M."/>
            <person name="Zifcakova L."/>
            <person name="Wipf D."/>
            <person name="Zambonelli A."/>
            <person name="Paolocci F."/>
            <person name="Nowrousian M."/>
            <person name="Ottonello S."/>
            <person name="Baldrian P."/>
            <person name="Spatafora J.W."/>
            <person name="Henrissat B."/>
            <person name="Nagy L.G."/>
            <person name="Aury J.M."/>
            <person name="Wincker P."/>
            <person name="Grigoriev I.V."/>
            <person name="Bonfante P."/>
            <person name="Martin F.M."/>
        </authorList>
    </citation>
    <scope>NUCLEOTIDE SEQUENCE [LARGE SCALE GENOMIC DNA]</scope>
    <source>
        <strain evidence="9 10">RN42</strain>
    </source>
</reference>
<feature type="domain" description="Redoxin" evidence="8">
    <location>
        <begin position="73"/>
        <end position="223"/>
    </location>
</feature>
<evidence type="ECO:0000256" key="6">
    <source>
        <dbReference type="PIRSR" id="PIRSR637944-1"/>
    </source>
</evidence>
<evidence type="ECO:0000256" key="3">
    <source>
        <dbReference type="ARBA" id="ARBA00022862"/>
    </source>
</evidence>
<dbReference type="Gene3D" id="3.40.30.10">
    <property type="entry name" value="Glutaredoxin"/>
    <property type="match status" value="1"/>
</dbReference>
<comment type="function">
    <text evidence="7">Thiol-specific peroxidase that catalyzes the reduction of hydrogen peroxide and organic hydroperoxides to water and alcohols, respectively. Plays a role in cell protection against oxidative stress by detoxifying peroxides.</text>
</comment>
<evidence type="ECO:0000256" key="4">
    <source>
        <dbReference type="ARBA" id="ARBA00023002"/>
    </source>
</evidence>
<keyword evidence="4 7" id="KW-0560">Oxidoreductase</keyword>
<dbReference type="SUPFAM" id="SSF52833">
    <property type="entry name" value="Thioredoxin-like"/>
    <property type="match status" value="1"/>
</dbReference>
<dbReference type="AlphaFoldDB" id="A0A3N4INA6"/>
<evidence type="ECO:0000259" key="8">
    <source>
        <dbReference type="Pfam" id="PF08534"/>
    </source>
</evidence>
<dbReference type="GO" id="GO:0008379">
    <property type="term" value="F:thioredoxin peroxidase activity"/>
    <property type="evidence" value="ECO:0007669"/>
    <property type="project" value="InterPro"/>
</dbReference>
<keyword evidence="10" id="KW-1185">Reference proteome</keyword>
<feature type="active site" description="Cysteine sulfenic acid (-SOH) intermediate" evidence="6">
    <location>
        <position position="113"/>
    </location>
</feature>
<dbReference type="GO" id="GO:0042744">
    <property type="term" value="P:hydrogen peroxide catabolic process"/>
    <property type="evidence" value="ECO:0007669"/>
    <property type="project" value="TreeGrafter"/>
</dbReference>
<comment type="similarity">
    <text evidence="1 7">Belongs to the peroxiredoxin family. Prx5 subfamily.</text>
</comment>
<keyword evidence="3 7" id="KW-0049">Antioxidant</keyword>
<name>A0A3N4INA6_ASCIM</name>
<dbReference type="GO" id="GO:0034599">
    <property type="term" value="P:cellular response to oxidative stress"/>
    <property type="evidence" value="ECO:0007669"/>
    <property type="project" value="InterPro"/>
</dbReference>
<dbReference type="GO" id="GO:0045454">
    <property type="term" value="P:cell redox homeostasis"/>
    <property type="evidence" value="ECO:0007669"/>
    <property type="project" value="TreeGrafter"/>
</dbReference>
<dbReference type="CDD" id="cd03013">
    <property type="entry name" value="PRX5_like"/>
    <property type="match status" value="1"/>
</dbReference>
<dbReference type="Proteomes" id="UP000275078">
    <property type="component" value="Unassembled WGS sequence"/>
</dbReference>
<proteinExistence type="inferred from homology"/>
<evidence type="ECO:0000313" key="9">
    <source>
        <dbReference type="EMBL" id="RPA86188.1"/>
    </source>
</evidence>
<dbReference type="EMBL" id="ML119650">
    <property type="protein sequence ID" value="RPA86188.1"/>
    <property type="molecule type" value="Genomic_DNA"/>
</dbReference>
<keyword evidence="2 7" id="KW-0575">Peroxidase</keyword>
<dbReference type="OrthoDB" id="1882547at2759"/>
<evidence type="ECO:0000256" key="7">
    <source>
        <dbReference type="RuleBase" id="RU366011"/>
    </source>
</evidence>